<comment type="caution">
    <text evidence="1">The sequence shown here is derived from an EMBL/GenBank/DDBJ whole genome shotgun (WGS) entry which is preliminary data.</text>
</comment>
<evidence type="ECO:0000313" key="1">
    <source>
        <dbReference type="EMBL" id="KAL1843870.1"/>
    </source>
</evidence>
<sequence>MCGFSEKTVVEDKAVLTAVDDSTPNTITKGSWKDESPSTATPSLSRCTKASIGWDGAFFCECPFCVCGEAVMYPGEVCFTCLKTHS</sequence>
<evidence type="ECO:0008006" key="3">
    <source>
        <dbReference type="Google" id="ProtNLM"/>
    </source>
</evidence>
<organism evidence="1 2">
    <name type="scientific">Humicola insolens</name>
    <name type="common">Soft-rot fungus</name>
    <dbReference type="NCBI Taxonomy" id="85995"/>
    <lineage>
        <taxon>Eukaryota</taxon>
        <taxon>Fungi</taxon>
        <taxon>Dikarya</taxon>
        <taxon>Ascomycota</taxon>
        <taxon>Pezizomycotina</taxon>
        <taxon>Sordariomycetes</taxon>
        <taxon>Sordariomycetidae</taxon>
        <taxon>Sordariales</taxon>
        <taxon>Chaetomiaceae</taxon>
        <taxon>Mycothermus</taxon>
    </lineage>
</organism>
<reference evidence="1 2" key="1">
    <citation type="journal article" date="2024" name="Commun. Biol.">
        <title>Comparative genomic analysis of thermophilic fungi reveals convergent evolutionary adaptations and gene losses.</title>
        <authorList>
            <person name="Steindorff A.S."/>
            <person name="Aguilar-Pontes M.V."/>
            <person name="Robinson A.J."/>
            <person name="Andreopoulos B."/>
            <person name="LaButti K."/>
            <person name="Kuo A."/>
            <person name="Mondo S."/>
            <person name="Riley R."/>
            <person name="Otillar R."/>
            <person name="Haridas S."/>
            <person name="Lipzen A."/>
            <person name="Grimwood J."/>
            <person name="Schmutz J."/>
            <person name="Clum A."/>
            <person name="Reid I.D."/>
            <person name="Moisan M.C."/>
            <person name="Butler G."/>
            <person name="Nguyen T.T.M."/>
            <person name="Dewar K."/>
            <person name="Conant G."/>
            <person name="Drula E."/>
            <person name="Henrissat B."/>
            <person name="Hansel C."/>
            <person name="Singer S."/>
            <person name="Hutchinson M.I."/>
            <person name="de Vries R.P."/>
            <person name="Natvig D.O."/>
            <person name="Powell A.J."/>
            <person name="Tsang A."/>
            <person name="Grigoriev I.V."/>
        </authorList>
    </citation>
    <scope>NUCLEOTIDE SEQUENCE [LARGE SCALE GENOMIC DNA]</scope>
    <source>
        <strain evidence="1 2">CBS 620.91</strain>
    </source>
</reference>
<protein>
    <recommendedName>
        <fullName evidence="3">Metallothionein</fullName>
    </recommendedName>
</protein>
<dbReference type="Proteomes" id="UP001583172">
    <property type="component" value="Unassembled WGS sequence"/>
</dbReference>
<dbReference type="EMBL" id="JAZGSY010000008">
    <property type="protein sequence ID" value="KAL1843870.1"/>
    <property type="molecule type" value="Genomic_DNA"/>
</dbReference>
<keyword evidence="2" id="KW-1185">Reference proteome</keyword>
<proteinExistence type="predicted"/>
<evidence type="ECO:0000313" key="2">
    <source>
        <dbReference type="Proteomes" id="UP001583172"/>
    </source>
</evidence>
<name>A0ABR3VPN2_HUMIN</name>
<gene>
    <name evidence="1" type="ORF">VTJ49DRAFT_7221</name>
</gene>
<accession>A0ABR3VPN2</accession>